<proteinExistence type="predicted"/>
<dbReference type="Pfam" id="PF10002">
    <property type="entry name" value="DUF2243"/>
    <property type="match status" value="1"/>
</dbReference>
<dbReference type="Proteomes" id="UP001550378">
    <property type="component" value="Unassembled WGS sequence"/>
</dbReference>
<keyword evidence="2" id="KW-0812">Transmembrane</keyword>
<evidence type="ECO:0000313" key="3">
    <source>
        <dbReference type="EMBL" id="MEU0710846.1"/>
    </source>
</evidence>
<sequence length="162" mass="17633">MSRSVHSPEPLDGPTSPRRSLTTGAIAGAAVMAAVDEIIFHQVLGWHHFYDRSTTAVGLMSDGLLHTAELLALVAGFFLYADLRRRRSLDPAHARAGFVLGLGAFQLFDGIVDHKLLRLHQIRYGVDVTPYDWAWNAAGLLLLLAGLLLTVRAARRTRGPAA</sequence>
<evidence type="ECO:0000256" key="2">
    <source>
        <dbReference type="SAM" id="Phobius"/>
    </source>
</evidence>
<feature type="transmembrane region" description="Helical" evidence="2">
    <location>
        <begin position="21"/>
        <end position="44"/>
    </location>
</feature>
<reference evidence="3 4" key="1">
    <citation type="submission" date="2024-06" db="EMBL/GenBank/DDBJ databases">
        <title>The Natural Products Discovery Center: Release of the First 8490 Sequenced Strains for Exploring Actinobacteria Biosynthetic Diversity.</title>
        <authorList>
            <person name="Kalkreuter E."/>
            <person name="Kautsar S.A."/>
            <person name="Yang D."/>
            <person name="Bader C.D."/>
            <person name="Teijaro C.N."/>
            <person name="Fluegel L."/>
            <person name="Davis C.M."/>
            <person name="Simpson J.R."/>
            <person name="Lauterbach L."/>
            <person name="Steele A.D."/>
            <person name="Gui C."/>
            <person name="Meng S."/>
            <person name="Li G."/>
            <person name="Viehrig K."/>
            <person name="Ye F."/>
            <person name="Su P."/>
            <person name="Kiefer A.F."/>
            <person name="Nichols A."/>
            <person name="Cepeda A.J."/>
            <person name="Yan W."/>
            <person name="Fan B."/>
            <person name="Jiang Y."/>
            <person name="Adhikari A."/>
            <person name="Zheng C.-J."/>
            <person name="Schuster L."/>
            <person name="Cowan T.M."/>
            <person name="Smanski M.J."/>
            <person name="Chevrette M.G."/>
            <person name="De Carvalho L.P.S."/>
            <person name="Shen B."/>
        </authorList>
    </citation>
    <scope>NUCLEOTIDE SEQUENCE [LARGE SCALE GENOMIC DNA]</scope>
    <source>
        <strain evidence="3 4">NPDC006337</strain>
    </source>
</reference>
<keyword evidence="2" id="KW-0472">Membrane</keyword>
<evidence type="ECO:0000313" key="4">
    <source>
        <dbReference type="Proteomes" id="UP001550378"/>
    </source>
</evidence>
<protein>
    <submittedName>
        <fullName evidence="3">DUF2243 domain-containing protein</fullName>
    </submittedName>
</protein>
<accession>A0ABV2WBW8</accession>
<organism evidence="3 4">
    <name type="scientific">Streptomyces lavendulocolor</name>
    <dbReference type="NCBI Taxonomy" id="67316"/>
    <lineage>
        <taxon>Bacteria</taxon>
        <taxon>Bacillati</taxon>
        <taxon>Actinomycetota</taxon>
        <taxon>Actinomycetes</taxon>
        <taxon>Kitasatosporales</taxon>
        <taxon>Streptomycetaceae</taxon>
        <taxon>Streptomyces</taxon>
    </lineage>
</organism>
<keyword evidence="4" id="KW-1185">Reference proteome</keyword>
<comment type="caution">
    <text evidence="3">The sequence shown here is derived from an EMBL/GenBank/DDBJ whole genome shotgun (WGS) entry which is preliminary data.</text>
</comment>
<dbReference type="RefSeq" id="WP_359659035.1">
    <property type="nucleotide sequence ID" value="NZ_JBEXZO010000015.1"/>
</dbReference>
<feature type="transmembrane region" description="Helical" evidence="2">
    <location>
        <begin position="64"/>
        <end position="83"/>
    </location>
</feature>
<feature type="region of interest" description="Disordered" evidence="1">
    <location>
        <begin position="1"/>
        <end position="21"/>
    </location>
</feature>
<name>A0ABV2WBW8_9ACTN</name>
<feature type="transmembrane region" description="Helical" evidence="2">
    <location>
        <begin position="133"/>
        <end position="151"/>
    </location>
</feature>
<evidence type="ECO:0000256" key="1">
    <source>
        <dbReference type="SAM" id="MobiDB-lite"/>
    </source>
</evidence>
<gene>
    <name evidence="3" type="ORF">ABZ508_26125</name>
</gene>
<keyword evidence="2" id="KW-1133">Transmembrane helix</keyword>
<feature type="transmembrane region" description="Helical" evidence="2">
    <location>
        <begin position="95"/>
        <end position="113"/>
    </location>
</feature>
<dbReference type="EMBL" id="JBEXZR010000029">
    <property type="protein sequence ID" value="MEU0710846.1"/>
    <property type="molecule type" value="Genomic_DNA"/>
</dbReference>
<dbReference type="InterPro" id="IPR018719">
    <property type="entry name" value="DUF2243_membrane"/>
</dbReference>